<protein>
    <recommendedName>
        <fullName evidence="9">Amino acid permease</fullName>
    </recommendedName>
</protein>
<keyword evidence="3 6" id="KW-0812">Transmembrane</keyword>
<dbReference type="GO" id="GO:0022857">
    <property type="term" value="F:transmembrane transporter activity"/>
    <property type="evidence" value="ECO:0007669"/>
    <property type="project" value="InterPro"/>
</dbReference>
<feature type="transmembrane region" description="Helical" evidence="6">
    <location>
        <begin position="389"/>
        <end position="415"/>
    </location>
</feature>
<dbReference type="InterPro" id="IPR002293">
    <property type="entry name" value="AA/rel_permease1"/>
</dbReference>
<evidence type="ECO:0000313" key="8">
    <source>
        <dbReference type="Proteomes" id="UP001210925"/>
    </source>
</evidence>
<sequence length="592" mass="64159">MEHSSHWPKHPKHIAFIFHPHTLLKLLENEKKGLIDLLDMTRDYSVMPDSQFGAPDLHKTKEFFTQAEIEKMASEDEIRLAKLGYKQGLKRQFSALETFGLVLTNSSVIIGVIPFFGTAMFLGGPVAFTWGWLITGVFTTCIGLALAEICSTYPTAGGLYYYSAALAGKKYGPVASWFTAWFNALGQVAGCSGSVYAAAQFFNIFLLNVFPSTVSFVLLSDGSALNANATVLTFAIMMLLIGLINTFGGVALKISSYMSTFIHIIGGFFIIIMVLATTKTKQSSSFVFTNFEDSTGWTSTMGAAPFFVAMLGILPSAWSQIGYDSSAHLSEETHSAHINGPKAIMYTIGASIALGWGLILSLTFCIGDFNYQSATPWGQMAAQIFVDSAGVAGGSILILIVALAGFLCGIGTVAANSRMLYAFARDGGLPFSNYLVVLDKKTGMPLRLVWVSTFVSFLLSTPALFSTVVLSAIGGVSIIGFTVSYAIPIFIRITIGADTFVQSEFNLGSYSKIIGWIGVWWTAFMFVIFQFPNNTLGAFPVTVQNFNYVPLVVGALILFAGGWWVVDARRWFRGPHKEAGLEDFGTASEEKA</sequence>
<feature type="transmembrane region" description="Helical" evidence="6">
    <location>
        <begin position="546"/>
        <end position="566"/>
    </location>
</feature>
<dbReference type="Gene3D" id="1.20.1740.10">
    <property type="entry name" value="Amino acid/polyamine transporter I"/>
    <property type="match status" value="1"/>
</dbReference>
<evidence type="ECO:0008006" key="9">
    <source>
        <dbReference type="Google" id="ProtNLM"/>
    </source>
</evidence>
<feature type="transmembrane region" description="Helical" evidence="6">
    <location>
        <begin position="159"/>
        <end position="182"/>
    </location>
</feature>
<evidence type="ECO:0000256" key="6">
    <source>
        <dbReference type="SAM" id="Phobius"/>
    </source>
</evidence>
<dbReference type="AlphaFoldDB" id="A0AAD5Y131"/>
<feature type="transmembrane region" description="Helical" evidence="6">
    <location>
        <begin position="194"/>
        <end position="219"/>
    </location>
</feature>
<dbReference type="GO" id="GO:0016020">
    <property type="term" value="C:membrane"/>
    <property type="evidence" value="ECO:0007669"/>
    <property type="project" value="UniProtKB-SubCell"/>
</dbReference>
<accession>A0AAD5Y131</accession>
<feature type="transmembrane region" description="Helical" evidence="6">
    <location>
        <begin position="99"/>
        <end position="122"/>
    </location>
</feature>
<dbReference type="PIRSF" id="PIRSF006060">
    <property type="entry name" value="AA_transporter"/>
    <property type="match status" value="1"/>
</dbReference>
<feature type="transmembrane region" description="Helical" evidence="6">
    <location>
        <begin position="513"/>
        <end position="531"/>
    </location>
</feature>
<name>A0AAD5Y131_9FUNG</name>
<feature type="transmembrane region" description="Helical" evidence="6">
    <location>
        <begin position="257"/>
        <end position="276"/>
    </location>
</feature>
<dbReference type="Pfam" id="PF13520">
    <property type="entry name" value="AA_permease_2"/>
    <property type="match status" value="1"/>
</dbReference>
<keyword evidence="2" id="KW-0813">Transport</keyword>
<evidence type="ECO:0000256" key="2">
    <source>
        <dbReference type="ARBA" id="ARBA00022448"/>
    </source>
</evidence>
<evidence type="ECO:0000256" key="3">
    <source>
        <dbReference type="ARBA" id="ARBA00022692"/>
    </source>
</evidence>
<feature type="transmembrane region" description="Helical" evidence="6">
    <location>
        <begin position="231"/>
        <end position="251"/>
    </location>
</feature>
<dbReference type="PANTHER" id="PTHR45649">
    <property type="entry name" value="AMINO-ACID PERMEASE BAT1"/>
    <property type="match status" value="1"/>
</dbReference>
<organism evidence="7 8">
    <name type="scientific">Boothiomyces macroporosus</name>
    <dbReference type="NCBI Taxonomy" id="261099"/>
    <lineage>
        <taxon>Eukaryota</taxon>
        <taxon>Fungi</taxon>
        <taxon>Fungi incertae sedis</taxon>
        <taxon>Chytridiomycota</taxon>
        <taxon>Chytridiomycota incertae sedis</taxon>
        <taxon>Chytridiomycetes</taxon>
        <taxon>Rhizophydiales</taxon>
        <taxon>Terramycetaceae</taxon>
        <taxon>Boothiomyces</taxon>
    </lineage>
</organism>
<comment type="caution">
    <text evidence="7">The sequence shown here is derived from an EMBL/GenBank/DDBJ whole genome shotgun (WGS) entry which is preliminary data.</text>
</comment>
<feature type="transmembrane region" description="Helical" evidence="6">
    <location>
        <begin position="128"/>
        <end position="147"/>
    </location>
</feature>
<keyword evidence="4 6" id="KW-1133">Transmembrane helix</keyword>
<keyword evidence="8" id="KW-1185">Reference proteome</keyword>
<evidence type="ECO:0000313" key="7">
    <source>
        <dbReference type="EMBL" id="KAJ3253477.1"/>
    </source>
</evidence>
<proteinExistence type="predicted"/>
<evidence type="ECO:0000256" key="5">
    <source>
        <dbReference type="ARBA" id="ARBA00023136"/>
    </source>
</evidence>
<dbReference type="Proteomes" id="UP001210925">
    <property type="component" value="Unassembled WGS sequence"/>
</dbReference>
<feature type="transmembrane region" description="Helical" evidence="6">
    <location>
        <begin position="343"/>
        <end position="369"/>
    </location>
</feature>
<comment type="subcellular location">
    <subcellularLocation>
        <location evidence="1">Membrane</location>
        <topology evidence="1">Multi-pass membrane protein</topology>
    </subcellularLocation>
</comment>
<dbReference type="PANTHER" id="PTHR45649:SF26">
    <property type="entry name" value="OS04G0435100 PROTEIN"/>
    <property type="match status" value="1"/>
</dbReference>
<dbReference type="EMBL" id="JADGKB010000108">
    <property type="protein sequence ID" value="KAJ3253477.1"/>
    <property type="molecule type" value="Genomic_DNA"/>
</dbReference>
<gene>
    <name evidence="7" type="ORF">HK103_000509</name>
</gene>
<keyword evidence="5 6" id="KW-0472">Membrane</keyword>
<evidence type="ECO:0000256" key="4">
    <source>
        <dbReference type="ARBA" id="ARBA00022989"/>
    </source>
</evidence>
<evidence type="ECO:0000256" key="1">
    <source>
        <dbReference type="ARBA" id="ARBA00004141"/>
    </source>
</evidence>
<reference evidence="7" key="1">
    <citation type="submission" date="2020-05" db="EMBL/GenBank/DDBJ databases">
        <title>Phylogenomic resolution of chytrid fungi.</title>
        <authorList>
            <person name="Stajich J.E."/>
            <person name="Amses K."/>
            <person name="Simmons R."/>
            <person name="Seto K."/>
            <person name="Myers J."/>
            <person name="Bonds A."/>
            <person name="Quandt C.A."/>
            <person name="Barry K."/>
            <person name="Liu P."/>
            <person name="Grigoriev I."/>
            <person name="Longcore J.E."/>
            <person name="James T.Y."/>
        </authorList>
    </citation>
    <scope>NUCLEOTIDE SEQUENCE</scope>
    <source>
        <strain evidence="7">PLAUS21</strain>
    </source>
</reference>